<name>A0A397S6U1_9MOLU</name>
<keyword evidence="4" id="KW-1185">Reference proteome</keyword>
<organism evidence="3 4">
    <name type="scientific">Anaeroplasma bactoclasticum</name>
    <dbReference type="NCBI Taxonomy" id="2088"/>
    <lineage>
        <taxon>Bacteria</taxon>
        <taxon>Bacillati</taxon>
        <taxon>Mycoplasmatota</taxon>
        <taxon>Mollicutes</taxon>
        <taxon>Anaeroplasmatales</taxon>
        <taxon>Anaeroplasmataceae</taxon>
        <taxon>Anaeroplasma</taxon>
    </lineage>
</organism>
<evidence type="ECO:0000256" key="2">
    <source>
        <dbReference type="SAM" id="Phobius"/>
    </source>
</evidence>
<proteinExistence type="predicted"/>
<keyword evidence="2" id="KW-0812">Transmembrane</keyword>
<gene>
    <name evidence="3" type="ORF">EI71_00561</name>
</gene>
<dbReference type="AlphaFoldDB" id="A0A397S6U1"/>
<feature type="transmembrane region" description="Helical" evidence="2">
    <location>
        <begin position="150"/>
        <end position="169"/>
    </location>
</feature>
<dbReference type="EMBL" id="QXEV01000004">
    <property type="protein sequence ID" value="RIA77984.1"/>
    <property type="molecule type" value="Genomic_DNA"/>
</dbReference>
<dbReference type="Proteomes" id="UP000266506">
    <property type="component" value="Unassembled WGS sequence"/>
</dbReference>
<evidence type="ECO:0000313" key="4">
    <source>
        <dbReference type="Proteomes" id="UP000266506"/>
    </source>
</evidence>
<evidence type="ECO:0000256" key="1">
    <source>
        <dbReference type="SAM" id="Coils"/>
    </source>
</evidence>
<feature type="transmembrane region" description="Helical" evidence="2">
    <location>
        <begin position="236"/>
        <end position="258"/>
    </location>
</feature>
<accession>A0A397S6U1</accession>
<dbReference type="PROSITE" id="PS00018">
    <property type="entry name" value="EF_HAND_1"/>
    <property type="match status" value="1"/>
</dbReference>
<dbReference type="InParanoid" id="A0A397S6U1"/>
<dbReference type="RefSeq" id="WP_119015730.1">
    <property type="nucleotide sequence ID" value="NZ_QXEV01000004.1"/>
</dbReference>
<feature type="transmembrane region" description="Helical" evidence="2">
    <location>
        <begin position="70"/>
        <end position="94"/>
    </location>
</feature>
<reference evidence="3 4" key="1">
    <citation type="submission" date="2018-08" db="EMBL/GenBank/DDBJ databases">
        <title>Genomic Encyclopedia of Archaeal and Bacterial Type Strains, Phase II (KMG-II): from individual species to whole genera.</title>
        <authorList>
            <person name="Goeker M."/>
        </authorList>
    </citation>
    <scope>NUCLEOTIDE SEQUENCE [LARGE SCALE GENOMIC DNA]</scope>
    <source>
        <strain evidence="3 4">ATCC 27112</strain>
    </source>
</reference>
<sequence>MGGFYGGTNHNSGSNSNYSSNDSHDDDYHYCRCHHYYNPGHPIFNIGTGIFFLVLDVFMVYLISQAEIELAAKIFIATIMFLFFTIAGVAIIIINIKRYQKEKEEIKETIDINKIDIDSFLNSISKDSTKVYAKTEEPKSNRIITRSARIVGYVLMGLGLVLFLLLNQVKVKATVTSKYETSSEVSYSFTYSYNGAPYSGQGSDKKEYSSMITEGSQYYIYVSMVNPSHYEFEYNAAPMITLFVFLILGSAFLGYGIIQRKKYLVSIKFVGDLNHDGKIDEEDYKIYKNGGGVEVEFENVSKSKFKYCPYCGERLVNLSYCGACHTRIK</sequence>
<keyword evidence="1" id="KW-0175">Coiled coil</keyword>
<dbReference type="InterPro" id="IPR018247">
    <property type="entry name" value="EF_Hand_1_Ca_BS"/>
</dbReference>
<keyword evidence="2" id="KW-0472">Membrane</keyword>
<evidence type="ECO:0000313" key="3">
    <source>
        <dbReference type="EMBL" id="RIA77984.1"/>
    </source>
</evidence>
<protein>
    <recommendedName>
        <fullName evidence="5">EF-hand domain-containing protein</fullName>
    </recommendedName>
</protein>
<feature type="coiled-coil region" evidence="1">
    <location>
        <begin position="89"/>
        <end position="116"/>
    </location>
</feature>
<evidence type="ECO:0008006" key="5">
    <source>
        <dbReference type="Google" id="ProtNLM"/>
    </source>
</evidence>
<keyword evidence="2" id="KW-1133">Transmembrane helix</keyword>
<comment type="caution">
    <text evidence="3">The sequence shown here is derived from an EMBL/GenBank/DDBJ whole genome shotgun (WGS) entry which is preliminary data.</text>
</comment>
<feature type="transmembrane region" description="Helical" evidence="2">
    <location>
        <begin position="42"/>
        <end position="64"/>
    </location>
</feature>